<dbReference type="Pfam" id="PF03908">
    <property type="entry name" value="Sec20"/>
    <property type="match status" value="1"/>
</dbReference>
<comment type="caution">
    <text evidence="12">The sequence shown here is derived from an EMBL/GenBank/DDBJ whole genome shotgun (WGS) entry which is preliminary data.</text>
</comment>
<evidence type="ECO:0000256" key="9">
    <source>
        <dbReference type="ARBA" id="ARBA00037934"/>
    </source>
</evidence>
<keyword evidence="2" id="KW-0813">Transport</keyword>
<dbReference type="OrthoDB" id="46868at2759"/>
<evidence type="ECO:0000256" key="4">
    <source>
        <dbReference type="ARBA" id="ARBA00022824"/>
    </source>
</evidence>
<evidence type="ECO:0000259" key="11">
    <source>
        <dbReference type="Pfam" id="PF03908"/>
    </source>
</evidence>
<organism evidence="12 13">
    <name type="scientific">Bifiguratus adelaidae</name>
    <dbReference type="NCBI Taxonomy" id="1938954"/>
    <lineage>
        <taxon>Eukaryota</taxon>
        <taxon>Fungi</taxon>
        <taxon>Fungi incertae sedis</taxon>
        <taxon>Mucoromycota</taxon>
        <taxon>Mucoromycotina</taxon>
        <taxon>Endogonomycetes</taxon>
        <taxon>Endogonales</taxon>
        <taxon>Endogonales incertae sedis</taxon>
        <taxon>Bifiguratus</taxon>
    </lineage>
</organism>
<evidence type="ECO:0000256" key="8">
    <source>
        <dbReference type="ARBA" id="ARBA00023136"/>
    </source>
</evidence>
<evidence type="ECO:0000313" key="12">
    <source>
        <dbReference type="EMBL" id="OZJ02006.1"/>
    </source>
</evidence>
<dbReference type="GO" id="GO:0005789">
    <property type="term" value="C:endoplasmic reticulum membrane"/>
    <property type="evidence" value="ECO:0007669"/>
    <property type="project" value="UniProtKB-SubCell"/>
</dbReference>
<dbReference type="PANTHER" id="PTHR12825">
    <property type="entry name" value="BNIP1-RELATED"/>
    <property type="match status" value="1"/>
</dbReference>
<dbReference type="AlphaFoldDB" id="A0A261XUH1"/>
<dbReference type="Proteomes" id="UP000242875">
    <property type="component" value="Unassembled WGS sequence"/>
</dbReference>
<evidence type="ECO:0000256" key="1">
    <source>
        <dbReference type="ARBA" id="ARBA00004163"/>
    </source>
</evidence>
<dbReference type="PANTHER" id="PTHR12825:SF0">
    <property type="entry name" value="VESICLE TRANSPORT PROTEIN SEC20"/>
    <property type="match status" value="1"/>
</dbReference>
<evidence type="ECO:0000256" key="7">
    <source>
        <dbReference type="ARBA" id="ARBA00023054"/>
    </source>
</evidence>
<evidence type="ECO:0000256" key="6">
    <source>
        <dbReference type="ARBA" id="ARBA00022989"/>
    </source>
</evidence>
<dbReference type="GO" id="GO:0006890">
    <property type="term" value="P:retrograde vesicle-mediated transport, Golgi to endoplasmic reticulum"/>
    <property type="evidence" value="ECO:0007669"/>
    <property type="project" value="InterPro"/>
</dbReference>
<evidence type="ECO:0000256" key="3">
    <source>
        <dbReference type="ARBA" id="ARBA00022692"/>
    </source>
</evidence>
<dbReference type="InterPro" id="IPR056173">
    <property type="entry name" value="Sec20_C"/>
</dbReference>
<name>A0A261XUH1_9FUNG</name>
<keyword evidence="6 10" id="KW-1133">Transmembrane helix</keyword>
<keyword evidence="13" id="KW-1185">Reference proteome</keyword>
<comment type="subcellular location">
    <subcellularLocation>
        <location evidence="1">Endoplasmic reticulum membrane</location>
        <topology evidence="1">Single-pass type IV membrane protein</topology>
    </subcellularLocation>
</comment>
<dbReference type="InterPro" id="IPR005606">
    <property type="entry name" value="Sec20"/>
</dbReference>
<keyword evidence="8 10" id="KW-0472">Membrane</keyword>
<dbReference type="EMBL" id="MVBO01000204">
    <property type="protein sequence ID" value="OZJ02006.1"/>
    <property type="molecule type" value="Genomic_DNA"/>
</dbReference>
<proteinExistence type="inferred from homology"/>
<dbReference type="GO" id="GO:0005484">
    <property type="term" value="F:SNAP receptor activity"/>
    <property type="evidence" value="ECO:0007669"/>
    <property type="project" value="InterPro"/>
</dbReference>
<keyword evidence="5" id="KW-0931">ER-Golgi transport</keyword>
<keyword evidence="7" id="KW-0175">Coiled coil</keyword>
<evidence type="ECO:0000313" key="13">
    <source>
        <dbReference type="Proteomes" id="UP000242875"/>
    </source>
</evidence>
<feature type="domain" description="Sec20 C-terminal" evidence="11">
    <location>
        <begin position="129"/>
        <end position="215"/>
    </location>
</feature>
<keyword evidence="3 10" id="KW-0812">Transmembrane</keyword>
<sequence>MASTDFQRLRQRHQEASETISRLEHLHGHIVIQQELVALVRDQLRDIEFQTATLRQIAEMQDHTSDRIDLLHQVDEFEHALKSLQVASRRAVLASKRNVERQAQLDRQSLFSSSDLKQRKKPQGNALQTSTNITESLQRTQLLMQQEIEKSAESARESTHTLQKALKEYGNLDALLNLSKQVIGSLEQGDWMDRMLLLFGLLFFSLVVAYIIKRRTWDVGMSMLGWFMGWNKSKAKAAKAAATQMTTVVHTLTTASPDATTSTAVDVTYAVRTAADGAVYSTLVAAP</sequence>
<protein>
    <recommendedName>
        <fullName evidence="11">Sec20 C-terminal domain-containing protein</fullName>
    </recommendedName>
</protein>
<comment type="similarity">
    <text evidence="9">Belongs to the SEC20 family.</text>
</comment>
<evidence type="ECO:0000256" key="2">
    <source>
        <dbReference type="ARBA" id="ARBA00022448"/>
    </source>
</evidence>
<reference evidence="12 13" key="1">
    <citation type="journal article" date="2017" name="Mycologia">
        <title>Bifiguratus adelaidae, gen. et sp. nov., a new member of Mucoromycotina in endophytic and soil-dwelling habitats.</title>
        <authorList>
            <person name="Torres-Cruz T.J."/>
            <person name="Billingsley Tobias T.L."/>
            <person name="Almatruk M."/>
            <person name="Hesse C."/>
            <person name="Kuske C.R."/>
            <person name="Desiro A."/>
            <person name="Benucci G.M."/>
            <person name="Bonito G."/>
            <person name="Stajich J.E."/>
            <person name="Dunlap C."/>
            <person name="Arnold A.E."/>
            <person name="Porras-Alfaro A."/>
        </authorList>
    </citation>
    <scope>NUCLEOTIDE SEQUENCE [LARGE SCALE GENOMIC DNA]</scope>
    <source>
        <strain evidence="12 13">AZ0501</strain>
    </source>
</reference>
<dbReference type="GO" id="GO:0031201">
    <property type="term" value="C:SNARE complex"/>
    <property type="evidence" value="ECO:0007669"/>
    <property type="project" value="TreeGrafter"/>
</dbReference>
<keyword evidence="4" id="KW-0256">Endoplasmic reticulum</keyword>
<evidence type="ECO:0000256" key="5">
    <source>
        <dbReference type="ARBA" id="ARBA00022892"/>
    </source>
</evidence>
<accession>A0A261XUH1</accession>
<evidence type="ECO:0000256" key="10">
    <source>
        <dbReference type="SAM" id="Phobius"/>
    </source>
</evidence>
<feature type="transmembrane region" description="Helical" evidence="10">
    <location>
        <begin position="195"/>
        <end position="212"/>
    </location>
</feature>
<gene>
    <name evidence="12" type="ORF">BZG36_04865</name>
</gene>